<accession>A0A5M6CKJ9</accession>
<dbReference type="AlphaFoldDB" id="A0A5M6CKJ9"/>
<sequence>MQNEIHFNGNGGNEFLKFINYSINELNVVENTIVKKVKIYKNELLTENELMNAVVVLEDILKMLEEKVEVMKQYKKEF</sequence>
<comment type="caution">
    <text evidence="2">The sequence shown here is derived from an EMBL/GenBank/DDBJ whole genome shotgun (WGS) entry which is preliminary data.</text>
</comment>
<reference evidence="2 3" key="1">
    <citation type="submission" date="2019-09" db="EMBL/GenBank/DDBJ databases">
        <title>Genome sequence and assembly of Flavobacterium sp.</title>
        <authorList>
            <person name="Chhetri G."/>
        </authorList>
    </citation>
    <scope>NUCLEOTIDE SEQUENCE [LARGE SCALE GENOMIC DNA]</scope>
    <source>
        <strain evidence="2 3">SNL9</strain>
    </source>
</reference>
<name>A0A5M6CKJ9_9FLAO</name>
<protein>
    <submittedName>
        <fullName evidence="2">Uncharacterized protein</fullName>
    </submittedName>
</protein>
<organism evidence="2 3">
    <name type="scientific">Paenimyroides baculatum</name>
    <dbReference type="NCBI Taxonomy" id="2608000"/>
    <lineage>
        <taxon>Bacteria</taxon>
        <taxon>Pseudomonadati</taxon>
        <taxon>Bacteroidota</taxon>
        <taxon>Flavobacteriia</taxon>
        <taxon>Flavobacteriales</taxon>
        <taxon>Flavobacteriaceae</taxon>
        <taxon>Paenimyroides</taxon>
    </lineage>
</organism>
<evidence type="ECO:0000256" key="1">
    <source>
        <dbReference type="SAM" id="Coils"/>
    </source>
</evidence>
<dbReference type="RefSeq" id="WP_150011714.1">
    <property type="nucleotide sequence ID" value="NZ_VWSG01000004.1"/>
</dbReference>
<evidence type="ECO:0000313" key="2">
    <source>
        <dbReference type="EMBL" id="KAA5535563.1"/>
    </source>
</evidence>
<feature type="coiled-coil region" evidence="1">
    <location>
        <begin position="47"/>
        <end position="77"/>
    </location>
</feature>
<dbReference type="EMBL" id="VWSG01000004">
    <property type="protein sequence ID" value="KAA5535563.1"/>
    <property type="molecule type" value="Genomic_DNA"/>
</dbReference>
<dbReference type="Proteomes" id="UP000325141">
    <property type="component" value="Unassembled WGS sequence"/>
</dbReference>
<gene>
    <name evidence="2" type="ORF">F0460_07215</name>
</gene>
<keyword evidence="3" id="KW-1185">Reference proteome</keyword>
<keyword evidence="1" id="KW-0175">Coiled coil</keyword>
<proteinExistence type="predicted"/>
<evidence type="ECO:0000313" key="3">
    <source>
        <dbReference type="Proteomes" id="UP000325141"/>
    </source>
</evidence>